<organism evidence="4">
    <name type="scientific">Variovorax paradoxus</name>
    <dbReference type="NCBI Taxonomy" id="34073"/>
    <lineage>
        <taxon>Bacteria</taxon>
        <taxon>Pseudomonadati</taxon>
        <taxon>Pseudomonadota</taxon>
        <taxon>Betaproteobacteria</taxon>
        <taxon>Burkholderiales</taxon>
        <taxon>Comamonadaceae</taxon>
        <taxon>Variovorax</taxon>
    </lineage>
</organism>
<keyword evidence="2" id="KW-0732">Signal</keyword>
<gene>
    <name evidence="4" type="ORF">VVAX_01535</name>
</gene>
<feature type="chain" id="PRO_5025660459" description="SCP domain-containing protein" evidence="2">
    <location>
        <begin position="24"/>
        <end position="230"/>
    </location>
</feature>
<dbReference type="PROSITE" id="PS01009">
    <property type="entry name" value="CRISP_1"/>
    <property type="match status" value="1"/>
</dbReference>
<evidence type="ECO:0000313" key="4">
    <source>
        <dbReference type="EMBL" id="CAA2102001.1"/>
    </source>
</evidence>
<dbReference type="InterPro" id="IPR035940">
    <property type="entry name" value="CAP_sf"/>
</dbReference>
<evidence type="ECO:0000256" key="2">
    <source>
        <dbReference type="SAM" id="SignalP"/>
    </source>
</evidence>
<sequence length="230" mass="23115">MQTNSGKSFARGILCIAAGLLLAACGGGGNSDSPGFSAAPAAAVPADQAAPAPAPATADAPAEPAAAAAAEEQASGPAPDPFQQEALDAHNAARAAEGQGLAPLKWSPSLQADTQAWAEQCKFDHWAPKGQGQNLYMTSRPTASPANAVKAWMDEKADYTYGATGGSCAPGKACGHYTQVIWDTTTEVGCAAKTCANITEDGKDIGPGTVLACNYTPPGNVVGRAPYPAQ</sequence>
<dbReference type="GO" id="GO:0005576">
    <property type="term" value="C:extracellular region"/>
    <property type="evidence" value="ECO:0007669"/>
    <property type="project" value="InterPro"/>
</dbReference>
<dbReference type="Gene3D" id="3.40.33.10">
    <property type="entry name" value="CAP"/>
    <property type="match status" value="1"/>
</dbReference>
<feature type="compositionally biased region" description="Low complexity" evidence="1">
    <location>
        <begin position="38"/>
        <end position="77"/>
    </location>
</feature>
<feature type="signal peptide" evidence="2">
    <location>
        <begin position="1"/>
        <end position="23"/>
    </location>
</feature>
<dbReference type="SMART" id="SM00198">
    <property type="entry name" value="SCP"/>
    <property type="match status" value="1"/>
</dbReference>
<proteinExistence type="predicted"/>
<accession>A0A679J744</accession>
<evidence type="ECO:0000256" key="1">
    <source>
        <dbReference type="SAM" id="MobiDB-lite"/>
    </source>
</evidence>
<dbReference type="PROSITE" id="PS51257">
    <property type="entry name" value="PROKAR_LIPOPROTEIN"/>
    <property type="match status" value="1"/>
</dbReference>
<dbReference type="EMBL" id="LR743507">
    <property type="protein sequence ID" value="CAA2102001.1"/>
    <property type="molecule type" value="Genomic_DNA"/>
</dbReference>
<feature type="region of interest" description="Disordered" evidence="1">
    <location>
        <begin position="31"/>
        <end position="83"/>
    </location>
</feature>
<dbReference type="InterPro" id="IPR018244">
    <property type="entry name" value="Allrgn_V5/Tpx1_CS"/>
</dbReference>
<dbReference type="PRINTS" id="PR00838">
    <property type="entry name" value="V5ALLERGEN"/>
</dbReference>
<dbReference type="RefSeq" id="WP_339089223.1">
    <property type="nucleotide sequence ID" value="NZ_LR743507.1"/>
</dbReference>
<dbReference type="PRINTS" id="PR00837">
    <property type="entry name" value="V5TPXLIKE"/>
</dbReference>
<evidence type="ECO:0000259" key="3">
    <source>
        <dbReference type="SMART" id="SM00198"/>
    </source>
</evidence>
<dbReference type="InterPro" id="IPR001283">
    <property type="entry name" value="CRISP-related"/>
</dbReference>
<dbReference type="InterPro" id="IPR014044">
    <property type="entry name" value="CAP_dom"/>
</dbReference>
<dbReference type="AlphaFoldDB" id="A0A679J744"/>
<dbReference type="Pfam" id="PF00188">
    <property type="entry name" value="CAP"/>
    <property type="match status" value="1"/>
</dbReference>
<name>A0A679J744_VARPD</name>
<dbReference type="SUPFAM" id="SSF55797">
    <property type="entry name" value="PR-1-like"/>
    <property type="match status" value="1"/>
</dbReference>
<dbReference type="PROSITE" id="PS01010">
    <property type="entry name" value="CRISP_2"/>
    <property type="match status" value="1"/>
</dbReference>
<protein>
    <recommendedName>
        <fullName evidence="3">SCP domain-containing protein</fullName>
    </recommendedName>
</protein>
<dbReference type="InterPro" id="IPR002413">
    <property type="entry name" value="V5_allergen-like"/>
</dbReference>
<reference evidence="4" key="1">
    <citation type="submission" date="2019-12" db="EMBL/GenBank/DDBJ databases">
        <authorList>
            <person name="Cremers G."/>
        </authorList>
    </citation>
    <scope>NUCLEOTIDE SEQUENCE</scope>
    <source>
        <strain evidence="4">Vvax</strain>
    </source>
</reference>
<feature type="domain" description="SCP" evidence="3">
    <location>
        <begin position="81"/>
        <end position="223"/>
    </location>
</feature>
<dbReference type="PANTHER" id="PTHR10334">
    <property type="entry name" value="CYSTEINE-RICH SECRETORY PROTEIN-RELATED"/>
    <property type="match status" value="1"/>
</dbReference>